<keyword evidence="1" id="KW-0304">Gas vesicle</keyword>
<evidence type="ECO:0000256" key="2">
    <source>
        <dbReference type="ARBA" id="ARBA00035108"/>
    </source>
</evidence>
<evidence type="ECO:0008006" key="5">
    <source>
        <dbReference type="Google" id="ProtNLM"/>
    </source>
</evidence>
<dbReference type="EMBL" id="BARS01008261">
    <property type="protein sequence ID" value="GAF76203.1"/>
    <property type="molecule type" value="Genomic_DNA"/>
</dbReference>
<accession>X0S563</accession>
<proteinExistence type="inferred from homology"/>
<dbReference type="GO" id="GO:0012506">
    <property type="term" value="C:vesicle membrane"/>
    <property type="evidence" value="ECO:0007669"/>
    <property type="project" value="InterPro"/>
</dbReference>
<dbReference type="InterPro" id="IPR050530">
    <property type="entry name" value="GvpA"/>
</dbReference>
<comment type="caution">
    <text evidence="4">The sequence shown here is derived from an EMBL/GenBank/DDBJ whole genome shotgun (WGS) entry which is preliminary data.</text>
</comment>
<feature type="non-terminal residue" evidence="4">
    <location>
        <position position="151"/>
    </location>
</feature>
<dbReference type="GO" id="GO:0031411">
    <property type="term" value="C:gas vesicle"/>
    <property type="evidence" value="ECO:0007669"/>
    <property type="project" value="UniProtKB-SubCell"/>
</dbReference>
<comment type="similarity">
    <text evidence="3">Belongs to the gas vesicle GvpA family.</text>
</comment>
<name>X0S563_9ZZZZ</name>
<dbReference type="PANTHER" id="PTHR35344:SF4">
    <property type="entry name" value="GAS VESICLE PROTEIN A1"/>
    <property type="match status" value="1"/>
</dbReference>
<reference evidence="4" key="1">
    <citation type="journal article" date="2014" name="Front. Microbiol.">
        <title>High frequency of phylogenetically diverse reductive dehalogenase-homologous genes in deep subseafloor sedimentary metagenomes.</title>
        <authorList>
            <person name="Kawai M."/>
            <person name="Futagami T."/>
            <person name="Toyoda A."/>
            <person name="Takaki Y."/>
            <person name="Nishi S."/>
            <person name="Hori S."/>
            <person name="Arai W."/>
            <person name="Tsubouchi T."/>
            <person name="Morono Y."/>
            <person name="Uchiyama I."/>
            <person name="Ito T."/>
            <person name="Fujiyama A."/>
            <person name="Inagaki F."/>
            <person name="Takami H."/>
        </authorList>
    </citation>
    <scope>NUCLEOTIDE SEQUENCE</scope>
    <source>
        <strain evidence="4">Expedition CK06-06</strain>
    </source>
</reference>
<evidence type="ECO:0000256" key="1">
    <source>
        <dbReference type="ARBA" id="ARBA00022987"/>
    </source>
</evidence>
<dbReference type="InterPro" id="IPR000638">
    <property type="entry name" value="Gas-vesicle_GvpA-like"/>
</dbReference>
<dbReference type="Pfam" id="PF00741">
    <property type="entry name" value="Gas_vesicle"/>
    <property type="match status" value="1"/>
</dbReference>
<sequence length="151" mass="17472">MEPTREVHATLVDLLDRILDKGLIIHADVIISVAGIPLIGVNLRAALAGMETMLEYGLLKDWDASSRAWETEHRKGRVVPLEENEEVALKVFGSFYYSEGIYTAWRSGWLYLTHNRIFLYHRDFRELLFEAPLEKIKALKVKIERNKGEFQ</sequence>
<dbReference type="InterPro" id="IPR018493">
    <property type="entry name" value="GvpA-like_CS"/>
</dbReference>
<evidence type="ECO:0000313" key="4">
    <source>
        <dbReference type="EMBL" id="GAF76203.1"/>
    </source>
</evidence>
<gene>
    <name evidence="4" type="ORF">S01H1_15782</name>
</gene>
<dbReference type="PROSITE" id="PS00669">
    <property type="entry name" value="GAS_VESICLE_A_2"/>
    <property type="match status" value="1"/>
</dbReference>
<dbReference type="PROSITE" id="PS00234">
    <property type="entry name" value="GAS_VESICLE_A_1"/>
    <property type="match status" value="1"/>
</dbReference>
<dbReference type="GO" id="GO:0005198">
    <property type="term" value="F:structural molecule activity"/>
    <property type="evidence" value="ECO:0007669"/>
    <property type="project" value="InterPro"/>
</dbReference>
<evidence type="ECO:0000256" key="3">
    <source>
        <dbReference type="ARBA" id="ARBA00035646"/>
    </source>
</evidence>
<dbReference type="AlphaFoldDB" id="X0S563"/>
<comment type="subcellular location">
    <subcellularLocation>
        <location evidence="2">Gas vesicle</location>
    </subcellularLocation>
</comment>
<protein>
    <recommendedName>
        <fullName evidence="5">Gas vesicle structural protein</fullName>
    </recommendedName>
</protein>
<dbReference type="PANTHER" id="PTHR35344">
    <property type="entry name" value="GAS VESICLE STRUCTURAL PROTEIN 2-RELATED"/>
    <property type="match status" value="1"/>
</dbReference>
<organism evidence="4">
    <name type="scientific">marine sediment metagenome</name>
    <dbReference type="NCBI Taxonomy" id="412755"/>
    <lineage>
        <taxon>unclassified sequences</taxon>
        <taxon>metagenomes</taxon>
        <taxon>ecological metagenomes</taxon>
    </lineage>
</organism>